<evidence type="ECO:0000256" key="1">
    <source>
        <dbReference type="ARBA" id="ARBA00004141"/>
    </source>
</evidence>
<feature type="domain" description="GtrA/DPMS transmembrane" evidence="7">
    <location>
        <begin position="17"/>
        <end position="131"/>
    </location>
</feature>
<evidence type="ECO:0000256" key="4">
    <source>
        <dbReference type="ARBA" id="ARBA00022989"/>
    </source>
</evidence>
<evidence type="ECO:0000256" key="3">
    <source>
        <dbReference type="ARBA" id="ARBA00022692"/>
    </source>
</evidence>
<dbReference type="Proteomes" id="UP001241603">
    <property type="component" value="Unassembled WGS sequence"/>
</dbReference>
<protein>
    <submittedName>
        <fullName evidence="8">Flippase GtrA</fullName>
    </submittedName>
</protein>
<feature type="transmembrane region" description="Helical" evidence="6">
    <location>
        <begin position="107"/>
        <end position="126"/>
    </location>
</feature>
<name>A0ABU0HDT6_9HYPH</name>
<keyword evidence="3 6" id="KW-0812">Transmembrane</keyword>
<evidence type="ECO:0000256" key="2">
    <source>
        <dbReference type="ARBA" id="ARBA00009399"/>
    </source>
</evidence>
<keyword evidence="4 6" id="KW-1133">Transmembrane helix</keyword>
<feature type="transmembrane region" description="Helical" evidence="6">
    <location>
        <begin position="43"/>
        <end position="60"/>
    </location>
</feature>
<dbReference type="EMBL" id="JAUSVO010000006">
    <property type="protein sequence ID" value="MDQ0439649.1"/>
    <property type="molecule type" value="Genomic_DNA"/>
</dbReference>
<comment type="similarity">
    <text evidence="2">Belongs to the GtrA family.</text>
</comment>
<comment type="caution">
    <text evidence="8">The sequence shown here is derived from an EMBL/GenBank/DDBJ whole genome shotgun (WGS) entry which is preliminary data.</text>
</comment>
<dbReference type="InterPro" id="IPR051401">
    <property type="entry name" value="GtrA_CellWall_Glycosyl"/>
</dbReference>
<keyword evidence="5 6" id="KW-0472">Membrane</keyword>
<keyword evidence="9" id="KW-1185">Reference proteome</keyword>
<dbReference type="InterPro" id="IPR007267">
    <property type="entry name" value="GtrA_DPMS_TM"/>
</dbReference>
<organism evidence="8 9">
    <name type="scientific">Kaistia dalseonensis</name>
    <dbReference type="NCBI Taxonomy" id="410840"/>
    <lineage>
        <taxon>Bacteria</taxon>
        <taxon>Pseudomonadati</taxon>
        <taxon>Pseudomonadota</taxon>
        <taxon>Alphaproteobacteria</taxon>
        <taxon>Hyphomicrobiales</taxon>
        <taxon>Kaistiaceae</taxon>
        <taxon>Kaistia</taxon>
    </lineage>
</organism>
<dbReference type="PANTHER" id="PTHR38459:SF1">
    <property type="entry name" value="PROPHAGE BACTOPRENOL-LINKED GLUCOSE TRANSLOCASE HOMOLOG"/>
    <property type="match status" value="1"/>
</dbReference>
<dbReference type="PANTHER" id="PTHR38459">
    <property type="entry name" value="PROPHAGE BACTOPRENOL-LINKED GLUCOSE TRANSLOCASE HOMOLOG"/>
    <property type="match status" value="1"/>
</dbReference>
<sequence length="145" mass="15841">MAVSPRRRQQLHHLAGFLVAGGSAFLVDAGILMLLVHFGANPFAARPFAIACAMVVGWLINRTWTFPMPGPPRLGEFLRYAAVAWLSVSINYAIYAGLLIVWPTMPLIEALVIATAIAMFFSYFGYRLIAFRKPRSAVSASGPKS</sequence>
<proteinExistence type="inferred from homology"/>
<evidence type="ECO:0000313" key="9">
    <source>
        <dbReference type="Proteomes" id="UP001241603"/>
    </source>
</evidence>
<evidence type="ECO:0000259" key="7">
    <source>
        <dbReference type="Pfam" id="PF04138"/>
    </source>
</evidence>
<gene>
    <name evidence="8" type="ORF">QO014_004055</name>
</gene>
<feature type="transmembrane region" description="Helical" evidence="6">
    <location>
        <begin position="12"/>
        <end position="37"/>
    </location>
</feature>
<evidence type="ECO:0000313" key="8">
    <source>
        <dbReference type="EMBL" id="MDQ0439649.1"/>
    </source>
</evidence>
<reference evidence="8 9" key="1">
    <citation type="submission" date="2023-07" db="EMBL/GenBank/DDBJ databases">
        <title>Genomic Encyclopedia of Type Strains, Phase IV (KMG-IV): sequencing the most valuable type-strain genomes for metagenomic binning, comparative biology and taxonomic classification.</title>
        <authorList>
            <person name="Goeker M."/>
        </authorList>
    </citation>
    <scope>NUCLEOTIDE SEQUENCE [LARGE SCALE GENOMIC DNA]</scope>
    <source>
        <strain evidence="8 9">B6-8</strain>
    </source>
</reference>
<evidence type="ECO:0000256" key="6">
    <source>
        <dbReference type="SAM" id="Phobius"/>
    </source>
</evidence>
<feature type="transmembrane region" description="Helical" evidence="6">
    <location>
        <begin position="80"/>
        <end position="101"/>
    </location>
</feature>
<comment type="subcellular location">
    <subcellularLocation>
        <location evidence="1">Membrane</location>
        <topology evidence="1">Multi-pass membrane protein</topology>
    </subcellularLocation>
</comment>
<dbReference type="RefSeq" id="WP_266350542.1">
    <property type="nucleotide sequence ID" value="NZ_JAPKNG010000006.1"/>
</dbReference>
<dbReference type="Pfam" id="PF04138">
    <property type="entry name" value="GtrA_DPMS_TM"/>
    <property type="match status" value="1"/>
</dbReference>
<accession>A0ABU0HDT6</accession>
<evidence type="ECO:0000256" key="5">
    <source>
        <dbReference type="ARBA" id="ARBA00023136"/>
    </source>
</evidence>